<keyword evidence="3" id="KW-1185">Reference proteome</keyword>
<dbReference type="EMBL" id="NMQU01000111">
    <property type="protein sequence ID" value="OXM44854.1"/>
    <property type="molecule type" value="Genomic_DNA"/>
</dbReference>
<comment type="caution">
    <text evidence="2">The sequence shown here is derived from an EMBL/GenBank/DDBJ whole genome shotgun (WGS) entry which is preliminary data.</text>
</comment>
<reference evidence="2 3" key="1">
    <citation type="submission" date="2017-07" db="EMBL/GenBank/DDBJ databases">
        <title>Amycolatopsis alba DSM 44262 Genome sequencing and assembly.</title>
        <authorList>
            <person name="Kaur N."/>
            <person name="Mayilraj S."/>
        </authorList>
    </citation>
    <scope>NUCLEOTIDE SEQUENCE [LARGE SCALE GENOMIC DNA]</scope>
    <source>
        <strain evidence="2 3">DSM 44262</strain>
    </source>
</reference>
<proteinExistence type="predicted"/>
<gene>
    <name evidence="2" type="ORF">CFP75_33070</name>
</gene>
<dbReference type="AlphaFoldDB" id="A0A229REK0"/>
<protein>
    <submittedName>
        <fullName evidence="2">Uncharacterized protein</fullName>
    </submittedName>
</protein>
<sequence>MGLAPLASAAENAGLSGVLPPWCAITIVITGLLLVSMKVVVTQIIRLRASRRITTSAHALRVLEIEGTRRSRSQRTQ</sequence>
<dbReference type="Proteomes" id="UP000215563">
    <property type="component" value="Unassembled WGS sequence"/>
</dbReference>
<dbReference type="RefSeq" id="WP_020636874.1">
    <property type="nucleotide sequence ID" value="NZ_KB913032.1"/>
</dbReference>
<accession>A0A229REK0</accession>
<evidence type="ECO:0000313" key="2">
    <source>
        <dbReference type="EMBL" id="OXM44854.1"/>
    </source>
</evidence>
<name>A0A229REK0_AMYAL</name>
<evidence type="ECO:0000256" key="1">
    <source>
        <dbReference type="SAM" id="Phobius"/>
    </source>
</evidence>
<dbReference type="OrthoDB" id="9972448at2"/>
<evidence type="ECO:0000313" key="3">
    <source>
        <dbReference type="Proteomes" id="UP000215563"/>
    </source>
</evidence>
<organism evidence="2 3">
    <name type="scientific">Amycolatopsis alba DSM 44262</name>
    <dbReference type="NCBI Taxonomy" id="1125972"/>
    <lineage>
        <taxon>Bacteria</taxon>
        <taxon>Bacillati</taxon>
        <taxon>Actinomycetota</taxon>
        <taxon>Actinomycetes</taxon>
        <taxon>Pseudonocardiales</taxon>
        <taxon>Pseudonocardiaceae</taxon>
        <taxon>Amycolatopsis</taxon>
    </lineage>
</organism>
<feature type="transmembrane region" description="Helical" evidence="1">
    <location>
        <begin position="19"/>
        <end position="41"/>
    </location>
</feature>
<keyword evidence="1" id="KW-1133">Transmembrane helix</keyword>
<keyword evidence="1" id="KW-0812">Transmembrane</keyword>
<keyword evidence="1" id="KW-0472">Membrane</keyword>